<feature type="region of interest" description="Disordered" evidence="6">
    <location>
        <begin position="98"/>
        <end position="240"/>
    </location>
</feature>
<dbReference type="Pfam" id="PF02671">
    <property type="entry name" value="PAH"/>
    <property type="match status" value="2"/>
</dbReference>
<dbReference type="GO" id="GO:0003714">
    <property type="term" value="F:transcription corepressor activity"/>
    <property type="evidence" value="ECO:0007669"/>
    <property type="project" value="InterPro"/>
</dbReference>
<dbReference type="Pfam" id="PF08295">
    <property type="entry name" value="Sin3_corepress"/>
    <property type="match status" value="1"/>
</dbReference>
<name>A0A0H5QK25_9EUKA</name>
<keyword evidence="3" id="KW-0677">Repeat</keyword>
<dbReference type="InterPro" id="IPR039774">
    <property type="entry name" value="Sin3-like"/>
</dbReference>
<dbReference type="AlphaFoldDB" id="A0A0H5QK25"/>
<feature type="compositionally biased region" description="Low complexity" evidence="6">
    <location>
        <begin position="158"/>
        <end position="208"/>
    </location>
</feature>
<keyword evidence="4 5" id="KW-0539">Nucleus</keyword>
<feature type="region of interest" description="Disordered" evidence="6">
    <location>
        <begin position="1"/>
        <end position="24"/>
    </location>
</feature>
<protein>
    <recommendedName>
        <fullName evidence="7">Histone deacetylase interacting domain-containing protein</fullName>
    </recommendedName>
</protein>
<sequence length="1220" mass="137839">MDREGPPSDTPAPIPPNLQPTPARRLFGNMQPNMQYTAMMAARSRVAAGPRPPLFDASNRPSGLLPGYPPGRGLPMIPPPLRRRGNGAPLPNRSHLFQGHVPQGRGTLLNRPGGMPQLFQDKLNQHQNRSSPASLLPHPGVSNPPPTIMSQPNPVSLPQSQSQMSHQQPPQALPSSQIQQSQGPSMSRVGPTVSSSTTLSSPSIPLPVAKLPATAPVSTSSGSLTPQAVLPADTTPGPTLEMPKVKDALGYLEKVKKKFFDRPNVYNQFLEIMKEFKAQTINTEGVIKRVTTLFQGHRELILGFNQFLPPGYKITDPTAPPSEPAPKPTVEFNHAVKYVAKIKQRFESRPEVYEDFLEILHAYQEKRATDHAIEQVKGQVQNLFRGHPDLLDDFNYFLPPEAGGAMFPGGIAGKQPKKKKQKKDEPGPPVSIVQPTSRRSEPSIAVPPRMGLPLGPSTSPTVGPAAVRRMSGNVGALIPPGPYATVSYPPDSKKEMQLFEKIKLAVPRSLYLQLMRVLNLFSCNIVTRAELMSLVDDLFLRHSKYAEFATKFKEVLGYDEWEENQLMTHMRSNFYAFVSSVDFTTCKQVTPSYRELPAEIPCPPCSGRTILGDTVLNDTCISIPTGTEDQSFKSSRKNQYEEALFKVEDERYEIDMMIENNAAAIRVLQPLHDRVETMTAEQAAAFKLDDSVDILHIRAMARIYGDAWYDIVRLLKQIPATAISVILRRLKQKDAEWRRARENMKRPWQDIVKANFHRSLDHRSFTFKSEEKKRLSSKCLIFELKDAHEKSFEQAEEKATGFSVLSTPQQSRPLYTYCMSFTFDDASVHTELYNLLSTCTEYIAVDDRKPLLSFWTEFVQQFFNTVPEREVVSNSEVSTRPVRMSMDAWTLEEMINPMRRHTRESHLFFGSMQFYVFFRLYQMLYSRWKTSRDLALSKPNGEAVYSQFKDLVFAIIDGHTDQTAYEDSLRTLVGAKSYSMFTVDKLVAALIKLTQSLTVNPVNQRLIGLYNYEHSRAIDKEQNSRGQDPLERSALMARMYLMNCASIIEDDDHCVQIEYFKDTCELGIGYLENFGSSDSKYSNPSCDQFLDRYLNSSSNCSPPFLRRNLSKRIVNDDIVTRNGLESKICRRTLKAYFIEGTEDIFYRRQRSKITRPDKRQHRFESWRLSQPAIAERSGDSPIMFQDQSQTSQVVPSDNQPISQPDLVQHVASPAQPMDLS</sequence>
<reference evidence="8" key="1">
    <citation type="submission" date="2015-04" db="EMBL/GenBank/DDBJ databases">
        <title>The genome sequence of the plant pathogenic Rhizarian Plasmodiophora brassicae reveals insights in its biotrophic life cycle and the origin of chitin synthesis.</title>
        <authorList>
            <person name="Schwelm A."/>
            <person name="Fogelqvist J."/>
            <person name="Knaust A."/>
            <person name="Julke S."/>
            <person name="Lilja T."/>
            <person name="Dhandapani V."/>
            <person name="Bonilla-Rosso G."/>
            <person name="Karlsson M."/>
            <person name="Shevchenko A."/>
            <person name="Choi S.R."/>
            <person name="Kim H.G."/>
            <person name="Park J.Y."/>
            <person name="Lim Y.P."/>
            <person name="Ludwig-Muller J."/>
            <person name="Dixelius C."/>
        </authorList>
    </citation>
    <scope>NUCLEOTIDE SEQUENCE</scope>
    <source>
        <tissue evidence="8">Potato root galls</tissue>
    </source>
</reference>
<feature type="region of interest" description="Disordered" evidence="6">
    <location>
        <begin position="407"/>
        <end position="463"/>
    </location>
</feature>
<dbReference type="SUPFAM" id="SSF47762">
    <property type="entry name" value="PAH2 domain"/>
    <property type="match status" value="2"/>
</dbReference>
<dbReference type="EMBL" id="HACM01001530">
    <property type="protein sequence ID" value="CRZ01972.1"/>
    <property type="molecule type" value="Transcribed_RNA"/>
</dbReference>
<evidence type="ECO:0000313" key="8">
    <source>
        <dbReference type="EMBL" id="CRZ01972.1"/>
    </source>
</evidence>
<evidence type="ECO:0000256" key="3">
    <source>
        <dbReference type="ARBA" id="ARBA00022737"/>
    </source>
</evidence>
<dbReference type="InterPro" id="IPR013194">
    <property type="entry name" value="HDAC_interact_dom"/>
</dbReference>
<evidence type="ECO:0000256" key="4">
    <source>
        <dbReference type="ARBA" id="ARBA00023242"/>
    </source>
</evidence>
<evidence type="ECO:0000256" key="6">
    <source>
        <dbReference type="SAM" id="MobiDB-lite"/>
    </source>
</evidence>
<evidence type="ECO:0000256" key="2">
    <source>
        <dbReference type="ARBA" id="ARBA00022491"/>
    </source>
</evidence>
<dbReference type="InterPro" id="IPR003822">
    <property type="entry name" value="PAH"/>
</dbReference>
<dbReference type="GO" id="GO:0000785">
    <property type="term" value="C:chromatin"/>
    <property type="evidence" value="ECO:0007669"/>
    <property type="project" value="TreeGrafter"/>
</dbReference>
<feature type="compositionally biased region" description="Pro residues" evidence="6">
    <location>
        <begin position="8"/>
        <end position="19"/>
    </location>
</feature>
<dbReference type="PANTHER" id="PTHR12346:SF0">
    <property type="entry name" value="SIN3A, ISOFORM G"/>
    <property type="match status" value="1"/>
</dbReference>
<dbReference type="Gene3D" id="1.20.1160.11">
    <property type="entry name" value="Paired amphipathic helix"/>
    <property type="match status" value="3"/>
</dbReference>
<dbReference type="GO" id="GO:0000122">
    <property type="term" value="P:negative regulation of transcription by RNA polymerase II"/>
    <property type="evidence" value="ECO:0007669"/>
    <property type="project" value="TreeGrafter"/>
</dbReference>
<dbReference type="FunFam" id="1.20.1160.11:FF:000001">
    <property type="entry name" value="Paired amphipathic helix protein Sin3"/>
    <property type="match status" value="1"/>
</dbReference>
<dbReference type="GO" id="GO:0000118">
    <property type="term" value="C:histone deacetylase complex"/>
    <property type="evidence" value="ECO:0007669"/>
    <property type="project" value="TreeGrafter"/>
</dbReference>
<evidence type="ECO:0000256" key="5">
    <source>
        <dbReference type="PROSITE-ProRule" id="PRU00810"/>
    </source>
</evidence>
<feature type="compositionally biased region" description="Polar residues" evidence="6">
    <location>
        <begin position="148"/>
        <end position="157"/>
    </location>
</feature>
<feature type="compositionally biased region" description="Polar residues" evidence="6">
    <location>
        <begin position="216"/>
        <end position="226"/>
    </location>
</feature>
<dbReference type="InterPro" id="IPR036600">
    <property type="entry name" value="PAH_sf"/>
</dbReference>
<dbReference type="SMART" id="SM00761">
    <property type="entry name" value="HDAC_interact"/>
    <property type="match status" value="1"/>
</dbReference>
<dbReference type="InterPro" id="IPR031693">
    <property type="entry name" value="Sin3_C"/>
</dbReference>
<feature type="compositionally biased region" description="Polar residues" evidence="6">
    <location>
        <begin position="1185"/>
        <end position="1202"/>
    </location>
</feature>
<feature type="region of interest" description="Disordered" evidence="6">
    <location>
        <begin position="1177"/>
        <end position="1220"/>
    </location>
</feature>
<evidence type="ECO:0000256" key="1">
    <source>
        <dbReference type="ARBA" id="ARBA00004123"/>
    </source>
</evidence>
<dbReference type="FunFam" id="1.20.1160.11:FF:000003">
    <property type="entry name" value="Paired amphipathic helix SIN3-like protein"/>
    <property type="match status" value="1"/>
</dbReference>
<dbReference type="PROSITE" id="PS51477">
    <property type="entry name" value="PAH"/>
    <property type="match status" value="2"/>
</dbReference>
<evidence type="ECO:0000259" key="7">
    <source>
        <dbReference type="SMART" id="SM00761"/>
    </source>
</evidence>
<proteinExistence type="predicted"/>
<keyword evidence="2" id="KW-0678">Repressor</keyword>
<dbReference type="Pfam" id="PF16879">
    <property type="entry name" value="Sin3a_C"/>
    <property type="match status" value="1"/>
</dbReference>
<organism evidence="8">
    <name type="scientific">Spongospora subterranea</name>
    <dbReference type="NCBI Taxonomy" id="70186"/>
    <lineage>
        <taxon>Eukaryota</taxon>
        <taxon>Sar</taxon>
        <taxon>Rhizaria</taxon>
        <taxon>Endomyxa</taxon>
        <taxon>Phytomyxea</taxon>
        <taxon>Plasmodiophorida</taxon>
        <taxon>Plasmodiophoridae</taxon>
        <taxon>Spongospora</taxon>
    </lineage>
</organism>
<feature type="domain" description="Histone deacetylase interacting" evidence="7">
    <location>
        <begin position="585"/>
        <end position="685"/>
    </location>
</feature>
<dbReference type="PANTHER" id="PTHR12346">
    <property type="entry name" value="SIN3B-RELATED"/>
    <property type="match status" value="1"/>
</dbReference>
<comment type="subcellular location">
    <subcellularLocation>
        <location evidence="1 5">Nucleus</location>
    </subcellularLocation>
</comment>
<accession>A0A0H5QK25</accession>